<keyword evidence="5 6" id="KW-0234">DNA repair</keyword>
<comment type="subunit">
    <text evidence="6">Homotetramer. Forms an RuvA(8)-RuvB(12)-Holliday junction (HJ) complex. HJ DNA is sandwiched between 2 RuvA tetramers; dsDNA enters through RuvA and exits via RuvB. An RuvB hexamer assembles on each DNA strand where it exits the tetramer. Each RuvB hexamer is contacted by two RuvA subunits (via domain III) on 2 adjacent RuvB subunits; this complex drives branch migration. In the full resolvosome a probable DNA-RuvA(4)-RuvB(12)-RuvC(2) complex forms which resolves the HJ.</text>
</comment>
<dbReference type="InterPro" id="IPR000085">
    <property type="entry name" value="RuvA"/>
</dbReference>
<dbReference type="Pfam" id="PF01330">
    <property type="entry name" value="RuvA_N"/>
    <property type="match status" value="1"/>
</dbReference>
<dbReference type="GO" id="GO:0006281">
    <property type="term" value="P:DNA repair"/>
    <property type="evidence" value="ECO:0007669"/>
    <property type="project" value="UniProtKB-UniRule"/>
</dbReference>
<dbReference type="AlphaFoldDB" id="A0A1F7KFL7"/>
<evidence type="ECO:0000313" key="8">
    <source>
        <dbReference type="EMBL" id="OGK66655.1"/>
    </source>
</evidence>
<keyword evidence="1 6" id="KW-0963">Cytoplasm</keyword>
<dbReference type="Gene3D" id="2.40.50.140">
    <property type="entry name" value="Nucleic acid-binding proteins"/>
    <property type="match status" value="1"/>
</dbReference>
<evidence type="ECO:0000256" key="4">
    <source>
        <dbReference type="ARBA" id="ARBA00023172"/>
    </source>
</evidence>
<dbReference type="EMBL" id="MGBG01000004">
    <property type="protein sequence ID" value="OGK66655.1"/>
    <property type="molecule type" value="Genomic_DNA"/>
</dbReference>
<keyword evidence="4 6" id="KW-0233">DNA recombination</keyword>
<dbReference type="InterPro" id="IPR012340">
    <property type="entry name" value="NA-bd_OB-fold"/>
</dbReference>
<comment type="caution">
    <text evidence="8">The sequence shown here is derived from an EMBL/GenBank/DDBJ whole genome shotgun (WGS) entry which is preliminary data.</text>
</comment>
<dbReference type="InterPro" id="IPR013849">
    <property type="entry name" value="DNA_helicase_Holl-junc_RuvA_I"/>
</dbReference>
<feature type="domain" description="Helix-hairpin-helix DNA-binding motif class 1" evidence="7">
    <location>
        <begin position="73"/>
        <end position="92"/>
    </location>
</feature>
<keyword evidence="8" id="KW-0347">Helicase</keyword>
<dbReference type="NCBIfam" id="TIGR00084">
    <property type="entry name" value="ruvA"/>
    <property type="match status" value="1"/>
</dbReference>
<evidence type="ECO:0000256" key="1">
    <source>
        <dbReference type="ARBA" id="ARBA00022490"/>
    </source>
</evidence>
<dbReference type="Pfam" id="PF07499">
    <property type="entry name" value="RuvA_C"/>
    <property type="match status" value="1"/>
</dbReference>
<keyword evidence="2 6" id="KW-0227">DNA damage</keyword>
<dbReference type="GO" id="GO:0006310">
    <property type="term" value="P:DNA recombination"/>
    <property type="evidence" value="ECO:0007669"/>
    <property type="project" value="UniProtKB-UniRule"/>
</dbReference>
<dbReference type="GO" id="GO:0009379">
    <property type="term" value="C:Holliday junction helicase complex"/>
    <property type="evidence" value="ECO:0007669"/>
    <property type="project" value="InterPro"/>
</dbReference>
<dbReference type="GO" id="GO:0005737">
    <property type="term" value="C:cytoplasm"/>
    <property type="evidence" value="ECO:0007669"/>
    <property type="project" value="UniProtKB-SubCell"/>
</dbReference>
<comment type="similarity">
    <text evidence="6">Belongs to the RuvA family.</text>
</comment>
<dbReference type="SUPFAM" id="SSF47781">
    <property type="entry name" value="RuvA domain 2-like"/>
    <property type="match status" value="1"/>
</dbReference>
<dbReference type="InterPro" id="IPR010994">
    <property type="entry name" value="RuvA_2-like"/>
</dbReference>
<reference evidence="8 9" key="1">
    <citation type="journal article" date="2016" name="Nat. Commun.">
        <title>Thousands of microbial genomes shed light on interconnected biogeochemical processes in an aquifer system.</title>
        <authorList>
            <person name="Anantharaman K."/>
            <person name="Brown C.T."/>
            <person name="Hug L.A."/>
            <person name="Sharon I."/>
            <person name="Castelle C.J."/>
            <person name="Probst A.J."/>
            <person name="Thomas B.C."/>
            <person name="Singh A."/>
            <person name="Wilkins M.J."/>
            <person name="Karaoz U."/>
            <person name="Brodie E.L."/>
            <person name="Williams K.H."/>
            <person name="Hubbard S.S."/>
            <person name="Banfield J.F."/>
        </authorList>
    </citation>
    <scope>NUCLEOTIDE SEQUENCE [LARGE SCALE GENOMIC DNA]</scope>
</reference>
<sequence length="195" mass="21841">MIGKIKGLVNEIGPNFVLLDPGQNVFYKVFLPAINMKDLKIGDSKTFYIHFHVRENEISLYGFADRKQLRVYNILLNISGVGAKSALSIIGFDRLEKMIDAVNQQNPAYFSQIPGIGKKTAQKILLDLSNKFEVEFKPQSQSLTQDDQLVVDALQSLGFKKAEALSALSKVDSKLTLEEKITQAIKNLNTHESIR</sequence>
<protein>
    <recommendedName>
        <fullName evidence="6">Holliday junction branch migration complex subunit RuvA</fullName>
    </recommendedName>
</protein>
<evidence type="ECO:0000256" key="3">
    <source>
        <dbReference type="ARBA" id="ARBA00023125"/>
    </source>
</evidence>
<feature type="region of interest" description="Domain III" evidence="6">
    <location>
        <begin position="148"/>
        <end position="195"/>
    </location>
</feature>
<feature type="region of interest" description="Domain I" evidence="6">
    <location>
        <begin position="1"/>
        <end position="64"/>
    </location>
</feature>
<comment type="caution">
    <text evidence="6">Lacks conserved residue(s) required for the propagation of feature annotation.</text>
</comment>
<evidence type="ECO:0000256" key="2">
    <source>
        <dbReference type="ARBA" id="ARBA00022763"/>
    </source>
</evidence>
<comment type="subcellular location">
    <subcellularLocation>
        <location evidence="6">Cytoplasm</location>
    </subcellularLocation>
</comment>
<dbReference type="GO" id="GO:0000400">
    <property type="term" value="F:four-way junction DNA binding"/>
    <property type="evidence" value="ECO:0007669"/>
    <property type="project" value="UniProtKB-UniRule"/>
</dbReference>
<dbReference type="Gene3D" id="1.10.150.20">
    <property type="entry name" value="5' to 3' exonuclease, C-terminal subdomain"/>
    <property type="match status" value="1"/>
</dbReference>
<comment type="function">
    <text evidence="6">The RuvA-RuvB-RuvC complex processes Holliday junction (HJ) DNA during genetic recombination and DNA repair, while the RuvA-RuvB complex plays an important role in the rescue of blocked DNA replication forks via replication fork reversal (RFR). RuvA specifically binds to HJ cruciform DNA, conferring on it an open structure. The RuvB hexamer acts as an ATP-dependent pump, pulling dsDNA into and through the RuvAB complex. HJ branch migration allows RuvC to scan DNA until it finds its consensus sequence, where it cleaves and resolves the cruciform DNA.</text>
</comment>
<dbReference type="HAMAP" id="MF_00031">
    <property type="entry name" value="DNA_HJ_migration_RuvA"/>
    <property type="match status" value="1"/>
</dbReference>
<organism evidence="8 9">
    <name type="scientific">Candidatus Roizmanbacteria bacterium RIFOXYA1_FULL_41_12</name>
    <dbReference type="NCBI Taxonomy" id="1802082"/>
    <lineage>
        <taxon>Bacteria</taxon>
        <taxon>Candidatus Roizmaniibacteriota</taxon>
    </lineage>
</organism>
<name>A0A1F7KFL7_9BACT</name>
<dbReference type="GO" id="GO:0048476">
    <property type="term" value="C:Holliday junction resolvase complex"/>
    <property type="evidence" value="ECO:0007669"/>
    <property type="project" value="UniProtKB-UniRule"/>
</dbReference>
<dbReference type="Pfam" id="PF14520">
    <property type="entry name" value="HHH_5"/>
    <property type="match status" value="1"/>
</dbReference>
<dbReference type="InterPro" id="IPR036267">
    <property type="entry name" value="RuvA_C_sf"/>
</dbReference>
<dbReference type="CDD" id="cd14332">
    <property type="entry name" value="UBA_RuvA_C"/>
    <property type="match status" value="1"/>
</dbReference>
<dbReference type="InterPro" id="IPR003583">
    <property type="entry name" value="Hlx-hairpin-Hlx_DNA-bd_motif"/>
</dbReference>
<evidence type="ECO:0000259" key="7">
    <source>
        <dbReference type="SMART" id="SM00278"/>
    </source>
</evidence>
<dbReference type="GO" id="GO:0005524">
    <property type="term" value="F:ATP binding"/>
    <property type="evidence" value="ECO:0007669"/>
    <property type="project" value="InterPro"/>
</dbReference>
<dbReference type="Proteomes" id="UP000178450">
    <property type="component" value="Unassembled WGS sequence"/>
</dbReference>
<feature type="domain" description="Helix-hairpin-helix DNA-binding motif class 1" evidence="7">
    <location>
        <begin position="108"/>
        <end position="127"/>
    </location>
</feature>
<dbReference type="Gene3D" id="1.10.8.10">
    <property type="entry name" value="DNA helicase RuvA subunit, C-terminal domain"/>
    <property type="match status" value="1"/>
</dbReference>
<dbReference type="SUPFAM" id="SSF46929">
    <property type="entry name" value="DNA helicase RuvA subunit, C-terminal domain"/>
    <property type="match status" value="1"/>
</dbReference>
<dbReference type="GO" id="GO:0009378">
    <property type="term" value="F:four-way junction helicase activity"/>
    <property type="evidence" value="ECO:0007669"/>
    <property type="project" value="InterPro"/>
</dbReference>
<keyword evidence="8" id="KW-0547">Nucleotide-binding</keyword>
<proteinExistence type="inferred from homology"/>
<evidence type="ECO:0000256" key="6">
    <source>
        <dbReference type="HAMAP-Rule" id="MF_00031"/>
    </source>
</evidence>
<evidence type="ECO:0000313" key="9">
    <source>
        <dbReference type="Proteomes" id="UP000178450"/>
    </source>
</evidence>
<comment type="domain">
    <text evidence="6">Has three domains with a flexible linker between the domains II and III and assumes an 'L' shape. Domain III is highly mobile and contacts RuvB.</text>
</comment>
<keyword evidence="8" id="KW-0067">ATP-binding</keyword>
<accession>A0A1F7KFL7</accession>
<gene>
    <name evidence="6" type="primary">ruvA</name>
    <name evidence="8" type="ORF">A2209_02750</name>
</gene>
<keyword evidence="8" id="KW-0378">Hydrolase</keyword>
<evidence type="ECO:0000256" key="5">
    <source>
        <dbReference type="ARBA" id="ARBA00023204"/>
    </source>
</evidence>
<dbReference type="SMART" id="SM00278">
    <property type="entry name" value="HhH1"/>
    <property type="match status" value="2"/>
</dbReference>
<keyword evidence="3 6" id="KW-0238">DNA-binding</keyword>
<dbReference type="SUPFAM" id="SSF50249">
    <property type="entry name" value="Nucleic acid-binding proteins"/>
    <property type="match status" value="1"/>
</dbReference>
<dbReference type="InterPro" id="IPR011114">
    <property type="entry name" value="RuvA_C"/>
</dbReference>